<sequence>MPELPYEMQKKL</sequence>
<reference evidence="1" key="2">
    <citation type="journal article" date="2015" name="Fish Shellfish Immunol.">
        <title>Early steps in the European eel (Anguilla anguilla)-Vibrio vulnificus interaction in the gills: Role of the RtxA13 toxin.</title>
        <authorList>
            <person name="Callol A."/>
            <person name="Pajuelo D."/>
            <person name="Ebbesson L."/>
            <person name="Teles M."/>
            <person name="MacKenzie S."/>
            <person name="Amaro C."/>
        </authorList>
    </citation>
    <scope>NUCLEOTIDE SEQUENCE</scope>
</reference>
<organism evidence="1">
    <name type="scientific">Anguilla anguilla</name>
    <name type="common">European freshwater eel</name>
    <name type="synonym">Muraena anguilla</name>
    <dbReference type="NCBI Taxonomy" id="7936"/>
    <lineage>
        <taxon>Eukaryota</taxon>
        <taxon>Metazoa</taxon>
        <taxon>Chordata</taxon>
        <taxon>Craniata</taxon>
        <taxon>Vertebrata</taxon>
        <taxon>Euteleostomi</taxon>
        <taxon>Actinopterygii</taxon>
        <taxon>Neopterygii</taxon>
        <taxon>Teleostei</taxon>
        <taxon>Anguilliformes</taxon>
        <taxon>Anguillidae</taxon>
        <taxon>Anguilla</taxon>
    </lineage>
</organism>
<accession>A0A0E9VV04</accession>
<dbReference type="EMBL" id="GBXM01027397">
    <property type="protein sequence ID" value="JAH81180.1"/>
    <property type="molecule type" value="Transcribed_RNA"/>
</dbReference>
<name>A0A0E9VV04_ANGAN</name>
<evidence type="ECO:0000313" key="1">
    <source>
        <dbReference type="EMBL" id="JAH81180.1"/>
    </source>
</evidence>
<reference evidence="1" key="1">
    <citation type="submission" date="2014-11" db="EMBL/GenBank/DDBJ databases">
        <authorList>
            <person name="Amaro Gonzalez C."/>
        </authorList>
    </citation>
    <scope>NUCLEOTIDE SEQUENCE</scope>
</reference>
<protein>
    <submittedName>
        <fullName evidence="1">Uncharacterized protein</fullName>
    </submittedName>
</protein>
<proteinExistence type="predicted"/>